<feature type="domain" description="MYND-type" evidence="17">
    <location>
        <begin position="318"/>
        <end position="364"/>
    </location>
</feature>
<evidence type="ECO:0000256" key="15">
    <source>
        <dbReference type="PROSITE-ProRule" id="PRU00134"/>
    </source>
</evidence>
<organism evidence="18 19">
    <name type="scientific">Nasonia vitripennis</name>
    <name type="common">Parasitic wasp</name>
    <dbReference type="NCBI Taxonomy" id="7425"/>
    <lineage>
        <taxon>Eukaryota</taxon>
        <taxon>Metazoa</taxon>
        <taxon>Ecdysozoa</taxon>
        <taxon>Arthropoda</taxon>
        <taxon>Hexapoda</taxon>
        <taxon>Insecta</taxon>
        <taxon>Pterygota</taxon>
        <taxon>Neoptera</taxon>
        <taxon>Endopterygota</taxon>
        <taxon>Hymenoptera</taxon>
        <taxon>Apocrita</taxon>
        <taxon>Proctotrupomorpha</taxon>
        <taxon>Chalcidoidea</taxon>
        <taxon>Pteromalidae</taxon>
        <taxon>Pteromalinae</taxon>
        <taxon>Nasonia</taxon>
    </lineage>
</organism>
<dbReference type="OrthoDB" id="5945798at2759"/>
<dbReference type="SUPFAM" id="SSF82199">
    <property type="entry name" value="SET domain"/>
    <property type="match status" value="1"/>
</dbReference>
<dbReference type="Gene3D" id="2.170.270.10">
    <property type="entry name" value="SET domain"/>
    <property type="match status" value="1"/>
</dbReference>
<evidence type="ECO:0000256" key="1">
    <source>
        <dbReference type="ARBA" id="ARBA00004123"/>
    </source>
</evidence>
<evidence type="ECO:0000256" key="11">
    <source>
        <dbReference type="ARBA" id="ARBA00048985"/>
    </source>
</evidence>
<dbReference type="InParanoid" id="A0A7M6UN15"/>
<keyword evidence="3" id="KW-0963">Cytoplasm</keyword>
<keyword evidence="10" id="KW-0539">Nucleus</keyword>
<keyword evidence="5" id="KW-0808">Transferase</keyword>
<dbReference type="InterPro" id="IPR001214">
    <property type="entry name" value="SET_dom"/>
</dbReference>
<dbReference type="CDD" id="cd10536">
    <property type="entry name" value="SET_SMYD4"/>
    <property type="match status" value="1"/>
</dbReference>
<dbReference type="GO" id="GO:0008276">
    <property type="term" value="F:protein methyltransferase activity"/>
    <property type="evidence" value="ECO:0007669"/>
    <property type="project" value="UniProtKB-ARBA"/>
</dbReference>
<dbReference type="PANTHER" id="PTHR46165">
    <property type="entry name" value="SET AND MYND DOMAIN-CONTAINING PROTEIN 4"/>
    <property type="match status" value="1"/>
</dbReference>
<comment type="function">
    <text evidence="12">Protein-lysine N-methyltransferase. Monomethylates PRMT5, modulating its transcriptional activity. May also act as a histone methyltransferase. Plays a critical role in cardiac development. Acts as a key epigenetic regulator of gene expression during cardiac development via its dual activities as a methyltransferase and negative regulator of HDAC1.</text>
</comment>
<sequence>MSSEPSASVRPRVSVSAAAGLLAEFERRLREQTSSSEGFAERFSELSRNNDRPGMVGCLLSAALSSCPIGESFRAKDEARAATILEEMGPVCESSLITAVLNVDKVTAVLTEALLSAPARSPLFFQVLLQRARAWYRSGELLRCGQDCRLFCEKLASMDPQQDDDWTEESRVDALLMLSDCLKRENDAAEARNALNEAMHRIDHLARRRCLGAEPELFKIEKAQLLKDFLEKKQSLALSQRLLDAASRSRRATANQIRIPTVHGAKPNDFLTSCSDALALGSDEAKGRKLYATRDIKPGTVLIVDRPFASTTDVAALCRNCLCCHASLKLPESIRVPCEHCQAVQFCSEDCRRRAWNKFHKYECRIFDYFYAKQAQKTNCLLAYRAVVAAALRNEKEFSLDQEFLKLHENDKDSLDIASLASYESRDYKTVFSLESHCADADPADNLQRAIHSVFFAKSLIYSLNYFHPEIDNHERHLHILAVALLHNMQAIKCNAYEIVENVRDDETKILEPRNVGGAIYTTVSLTNHSCYPNIVRHSFPNGTVVVTSLRYIPEGSEILDCYGQHFLENKRDSRRRLLAEKYYFDCQCEPCLADWPIVLPSDQFNFKCKKCFKKCRRTRNATECVACGQKTETSKLYASLQNSMKKRLAALTKMYDGHYEDALPLLLEHANCIDKILSEPSLEAVKTQQSIIQCLNAMSSTSV</sequence>
<keyword evidence="8 15" id="KW-0863">Zinc-finger</keyword>
<comment type="subcellular location">
    <subcellularLocation>
        <location evidence="2">Cytoplasm</location>
    </subcellularLocation>
    <subcellularLocation>
        <location evidence="1">Nucleus</location>
    </subcellularLocation>
</comment>
<gene>
    <name evidence="18" type="primary">100187722</name>
</gene>
<dbReference type="GO" id="GO:0008270">
    <property type="term" value="F:zinc ion binding"/>
    <property type="evidence" value="ECO:0007669"/>
    <property type="project" value="UniProtKB-KW"/>
</dbReference>
<dbReference type="SMR" id="A0A7M6UN15"/>
<evidence type="ECO:0000256" key="5">
    <source>
        <dbReference type="ARBA" id="ARBA00022679"/>
    </source>
</evidence>
<dbReference type="GO" id="GO:0032259">
    <property type="term" value="P:methylation"/>
    <property type="evidence" value="ECO:0007669"/>
    <property type="project" value="UniProtKB-KW"/>
</dbReference>
<evidence type="ECO:0000256" key="9">
    <source>
        <dbReference type="ARBA" id="ARBA00022833"/>
    </source>
</evidence>
<dbReference type="OMA" id="CNAYEIV"/>
<dbReference type="GO" id="GO:0042826">
    <property type="term" value="F:histone deacetylase binding"/>
    <property type="evidence" value="ECO:0007669"/>
    <property type="project" value="TreeGrafter"/>
</dbReference>
<dbReference type="Pfam" id="PF00856">
    <property type="entry name" value="SET"/>
    <property type="match status" value="1"/>
</dbReference>
<keyword evidence="4" id="KW-0489">Methyltransferase</keyword>
<evidence type="ECO:0000256" key="8">
    <source>
        <dbReference type="ARBA" id="ARBA00022771"/>
    </source>
</evidence>
<keyword evidence="7" id="KW-0479">Metal-binding</keyword>
<dbReference type="InterPro" id="IPR052097">
    <property type="entry name" value="SET-MYND_domain_protein"/>
</dbReference>
<dbReference type="EnsemblMetazoa" id="NM_001134397">
    <property type="protein sequence ID" value="NP_001127869"/>
    <property type="gene ID" value="LOC100187722"/>
</dbReference>
<dbReference type="PANTHER" id="PTHR46165:SF2">
    <property type="entry name" value="SET AND MYND DOMAIN-CONTAINING PROTEIN 4"/>
    <property type="match status" value="1"/>
</dbReference>
<dbReference type="InterPro" id="IPR044421">
    <property type="entry name" value="SMYD4_SET"/>
</dbReference>
<evidence type="ECO:0000259" key="17">
    <source>
        <dbReference type="PROSITE" id="PS50865"/>
    </source>
</evidence>
<dbReference type="GO" id="GO:0005634">
    <property type="term" value="C:nucleus"/>
    <property type="evidence" value="ECO:0007669"/>
    <property type="project" value="UniProtKB-SubCell"/>
</dbReference>
<evidence type="ECO:0000256" key="6">
    <source>
        <dbReference type="ARBA" id="ARBA00022691"/>
    </source>
</evidence>
<dbReference type="GO" id="GO:0005737">
    <property type="term" value="C:cytoplasm"/>
    <property type="evidence" value="ECO:0007669"/>
    <property type="project" value="UniProtKB-SubCell"/>
</dbReference>
<reference evidence="18" key="1">
    <citation type="submission" date="2021-01" db="UniProtKB">
        <authorList>
            <consortium name="EnsemblMetazoa"/>
        </authorList>
    </citation>
    <scope>IDENTIFICATION</scope>
</reference>
<dbReference type="InterPro" id="IPR002893">
    <property type="entry name" value="Znf_MYND"/>
</dbReference>
<evidence type="ECO:0000256" key="12">
    <source>
        <dbReference type="ARBA" id="ARBA00093423"/>
    </source>
</evidence>
<dbReference type="GO" id="GO:0008170">
    <property type="term" value="F:N-methyltransferase activity"/>
    <property type="evidence" value="ECO:0007669"/>
    <property type="project" value="UniProtKB-ARBA"/>
</dbReference>
<keyword evidence="19" id="KW-1185">Reference proteome</keyword>
<evidence type="ECO:0000256" key="13">
    <source>
        <dbReference type="ARBA" id="ARBA00093635"/>
    </source>
</evidence>
<evidence type="ECO:0000256" key="14">
    <source>
        <dbReference type="ARBA" id="ARBA00093680"/>
    </source>
</evidence>
<dbReference type="Gene3D" id="1.10.220.160">
    <property type="match status" value="1"/>
</dbReference>
<keyword evidence="9" id="KW-0862">Zinc</keyword>
<protein>
    <recommendedName>
        <fullName evidence="13">Protein-lysine N-methyltransferase SMYD4</fullName>
    </recommendedName>
    <alternativeName>
        <fullName evidence="14">SET and MYND domain-containing protein 4</fullName>
    </alternativeName>
</protein>
<dbReference type="PROSITE" id="PS01360">
    <property type="entry name" value="ZF_MYND_1"/>
    <property type="match status" value="1"/>
</dbReference>
<accession>A0A7M6UN15</accession>
<dbReference type="Gene3D" id="6.10.140.2220">
    <property type="match status" value="1"/>
</dbReference>
<evidence type="ECO:0000259" key="16">
    <source>
        <dbReference type="PROSITE" id="PS50280"/>
    </source>
</evidence>
<dbReference type="GO" id="GO:0008757">
    <property type="term" value="F:S-adenosylmethionine-dependent methyltransferase activity"/>
    <property type="evidence" value="ECO:0007669"/>
    <property type="project" value="UniProtKB-ARBA"/>
</dbReference>
<dbReference type="AlphaFoldDB" id="A0A7M6UN15"/>
<proteinExistence type="predicted"/>
<dbReference type="PROSITE" id="PS50280">
    <property type="entry name" value="SET"/>
    <property type="match status" value="1"/>
</dbReference>
<keyword evidence="6" id="KW-0949">S-adenosyl-L-methionine</keyword>
<dbReference type="SUPFAM" id="SSF144232">
    <property type="entry name" value="HIT/MYND zinc finger-like"/>
    <property type="match status" value="1"/>
</dbReference>
<evidence type="ECO:0000313" key="18">
    <source>
        <dbReference type="EnsemblMetazoa" id="NP_001127869"/>
    </source>
</evidence>
<dbReference type="Proteomes" id="UP000002358">
    <property type="component" value="Chromosome 5"/>
</dbReference>
<dbReference type="KEGG" id="nvi:100187722"/>
<evidence type="ECO:0000256" key="7">
    <source>
        <dbReference type="ARBA" id="ARBA00022723"/>
    </source>
</evidence>
<feature type="domain" description="SET" evidence="16">
    <location>
        <begin position="276"/>
        <end position="564"/>
    </location>
</feature>
<evidence type="ECO:0000256" key="10">
    <source>
        <dbReference type="ARBA" id="ARBA00023242"/>
    </source>
</evidence>
<evidence type="ECO:0000256" key="4">
    <source>
        <dbReference type="ARBA" id="ARBA00022603"/>
    </source>
</evidence>
<dbReference type="PROSITE" id="PS50865">
    <property type="entry name" value="ZF_MYND_2"/>
    <property type="match status" value="1"/>
</dbReference>
<comment type="catalytic activity">
    <reaction evidence="11">
        <text>L-lysyl-[protein] + S-adenosyl-L-methionine = N(6)-methyl-L-lysyl-[protein] + S-adenosyl-L-homocysteine + H(+)</text>
        <dbReference type="Rhea" id="RHEA:51736"/>
        <dbReference type="Rhea" id="RHEA-COMP:9752"/>
        <dbReference type="Rhea" id="RHEA-COMP:13053"/>
        <dbReference type="ChEBI" id="CHEBI:15378"/>
        <dbReference type="ChEBI" id="CHEBI:29969"/>
        <dbReference type="ChEBI" id="CHEBI:57856"/>
        <dbReference type="ChEBI" id="CHEBI:59789"/>
        <dbReference type="ChEBI" id="CHEBI:61929"/>
    </reaction>
</comment>
<evidence type="ECO:0000256" key="3">
    <source>
        <dbReference type="ARBA" id="ARBA00022490"/>
    </source>
</evidence>
<evidence type="ECO:0000313" key="19">
    <source>
        <dbReference type="Proteomes" id="UP000002358"/>
    </source>
</evidence>
<name>A0A7M6UN15_NASVI</name>
<dbReference type="InterPro" id="IPR046341">
    <property type="entry name" value="SET_dom_sf"/>
</dbReference>
<evidence type="ECO:0000256" key="2">
    <source>
        <dbReference type="ARBA" id="ARBA00004496"/>
    </source>
</evidence>